<sequence>MTFPPQFRIKGALFSARKGIPILLLNSYIVQLSKKPIILENNQVYLNLVYFSSYYSNPTVTRQYPSDTYRNRRKQGKRKRNGESLITTKRWTPIDTQSSRKPQIFASIKGKPTLIAFIGKITIIKPVVISKGKFPKEVEKKFLQGIVKVKYPKNIRNQPQDRKGLFINRRPGTEHLGHSGGWQDTEGNHTHSTIHLQIQQKPQTRGLEGYGSSSSSPPTPQRSIPEEHGQQEVQPSITLGRTWSKLPQDMSQRDTLQRSYGNHQRMESQQAVQTSGGEGNWDKGKSSNYPGYRRTIEPDRAYSDSFQLARSRPTQLSSGFTPFRQQQISGQESPFFTILGSFQEKRRIQREKQGFFQPQVERVRPNDTEAVGLGERSTQEPEIVVNISITIFHNHR</sequence>
<feature type="compositionally biased region" description="Polar residues" evidence="1">
    <location>
        <begin position="231"/>
        <end position="241"/>
    </location>
</feature>
<proteinExistence type="predicted"/>
<dbReference type="AlphaFoldDB" id="A0A9Q3ELA7"/>
<gene>
    <name evidence="2" type="ORF">O181_063398</name>
</gene>
<comment type="caution">
    <text evidence="2">The sequence shown here is derived from an EMBL/GenBank/DDBJ whole genome shotgun (WGS) entry which is preliminary data.</text>
</comment>
<accession>A0A9Q3ELA7</accession>
<feature type="region of interest" description="Disordered" evidence="1">
    <location>
        <begin position="158"/>
        <end position="295"/>
    </location>
</feature>
<evidence type="ECO:0000313" key="2">
    <source>
        <dbReference type="EMBL" id="MBW0523683.1"/>
    </source>
</evidence>
<evidence type="ECO:0000256" key="1">
    <source>
        <dbReference type="SAM" id="MobiDB-lite"/>
    </source>
</evidence>
<feature type="compositionally biased region" description="Polar residues" evidence="1">
    <location>
        <begin position="190"/>
        <end position="203"/>
    </location>
</feature>
<reference evidence="2" key="1">
    <citation type="submission" date="2021-03" db="EMBL/GenBank/DDBJ databases">
        <title>Draft genome sequence of rust myrtle Austropuccinia psidii MF-1, a brazilian biotype.</title>
        <authorList>
            <person name="Quecine M.C."/>
            <person name="Pachon D.M.R."/>
            <person name="Bonatelli M.L."/>
            <person name="Correr F.H."/>
            <person name="Franceschini L.M."/>
            <person name="Leite T.F."/>
            <person name="Margarido G.R.A."/>
            <person name="Almeida C.A."/>
            <person name="Ferrarezi J.A."/>
            <person name="Labate C.A."/>
        </authorList>
    </citation>
    <scope>NUCLEOTIDE SEQUENCE</scope>
    <source>
        <strain evidence="2">MF-1</strain>
    </source>
</reference>
<organism evidence="2 3">
    <name type="scientific">Austropuccinia psidii MF-1</name>
    <dbReference type="NCBI Taxonomy" id="1389203"/>
    <lineage>
        <taxon>Eukaryota</taxon>
        <taxon>Fungi</taxon>
        <taxon>Dikarya</taxon>
        <taxon>Basidiomycota</taxon>
        <taxon>Pucciniomycotina</taxon>
        <taxon>Pucciniomycetes</taxon>
        <taxon>Pucciniales</taxon>
        <taxon>Sphaerophragmiaceae</taxon>
        <taxon>Austropuccinia</taxon>
    </lineage>
</organism>
<name>A0A9Q3ELA7_9BASI</name>
<feature type="region of interest" description="Disordered" evidence="1">
    <location>
        <begin position="64"/>
        <end position="83"/>
    </location>
</feature>
<feature type="compositionally biased region" description="Polar residues" evidence="1">
    <location>
        <begin position="257"/>
        <end position="275"/>
    </location>
</feature>
<dbReference type="Proteomes" id="UP000765509">
    <property type="component" value="Unassembled WGS sequence"/>
</dbReference>
<evidence type="ECO:0000313" key="3">
    <source>
        <dbReference type="Proteomes" id="UP000765509"/>
    </source>
</evidence>
<keyword evidence="3" id="KW-1185">Reference proteome</keyword>
<feature type="compositionally biased region" description="Basic residues" evidence="1">
    <location>
        <begin position="71"/>
        <end position="80"/>
    </location>
</feature>
<protein>
    <submittedName>
        <fullName evidence="2">Uncharacterized protein</fullName>
    </submittedName>
</protein>
<dbReference type="EMBL" id="AVOT02030494">
    <property type="protein sequence ID" value="MBW0523683.1"/>
    <property type="molecule type" value="Genomic_DNA"/>
</dbReference>